<dbReference type="PROSITE" id="PS00615">
    <property type="entry name" value="C_TYPE_LECTIN_1"/>
    <property type="match status" value="1"/>
</dbReference>
<dbReference type="Pfam" id="PF00059">
    <property type="entry name" value="Lectin_C"/>
    <property type="match status" value="1"/>
</dbReference>
<evidence type="ECO:0000256" key="3">
    <source>
        <dbReference type="ARBA" id="ARBA00022692"/>
    </source>
</evidence>
<keyword evidence="3 8" id="KW-0812">Transmembrane</keyword>
<dbReference type="Gene3D" id="3.10.100.10">
    <property type="entry name" value="Mannose-Binding Protein A, subunit A"/>
    <property type="match status" value="1"/>
</dbReference>
<dbReference type="Gene3D" id="1.20.1070.10">
    <property type="entry name" value="Rhodopsin 7-helix transmembrane proteins"/>
    <property type="match status" value="2"/>
</dbReference>
<feature type="region of interest" description="Disordered" evidence="7">
    <location>
        <begin position="176"/>
        <end position="268"/>
    </location>
</feature>
<dbReference type="CDD" id="cd00037">
    <property type="entry name" value="CLECT"/>
    <property type="match status" value="1"/>
</dbReference>
<evidence type="ECO:0000256" key="5">
    <source>
        <dbReference type="ARBA" id="ARBA00023136"/>
    </source>
</evidence>
<protein>
    <submittedName>
        <fullName evidence="13">Uncharacterized protein</fullName>
    </submittedName>
</protein>
<dbReference type="AlphaFoldDB" id="A0A2T7NRD5"/>
<dbReference type="InterPro" id="IPR017981">
    <property type="entry name" value="GPCR_2-like_7TM"/>
</dbReference>
<keyword evidence="2" id="KW-1003">Cell membrane</keyword>
<keyword evidence="6" id="KW-1015">Disulfide bond</keyword>
<dbReference type="Gene3D" id="2.60.220.50">
    <property type="match status" value="1"/>
</dbReference>
<evidence type="ECO:0000313" key="14">
    <source>
        <dbReference type="Proteomes" id="UP000245119"/>
    </source>
</evidence>
<dbReference type="PANTHER" id="PTHR12011">
    <property type="entry name" value="ADHESION G-PROTEIN COUPLED RECEPTOR"/>
    <property type="match status" value="1"/>
</dbReference>
<dbReference type="InterPro" id="IPR001304">
    <property type="entry name" value="C-type_lectin-like"/>
</dbReference>
<dbReference type="GO" id="GO:0007166">
    <property type="term" value="P:cell surface receptor signaling pathway"/>
    <property type="evidence" value="ECO:0007669"/>
    <property type="project" value="InterPro"/>
</dbReference>
<dbReference type="STRING" id="400727.A0A2T7NRD5"/>
<evidence type="ECO:0000256" key="6">
    <source>
        <dbReference type="ARBA" id="ARBA00023157"/>
    </source>
</evidence>
<keyword evidence="4 8" id="KW-1133">Transmembrane helix</keyword>
<dbReference type="PROSITE" id="PS50221">
    <property type="entry name" value="GAIN_B"/>
    <property type="match status" value="1"/>
</dbReference>
<evidence type="ECO:0000259" key="12">
    <source>
        <dbReference type="PROSITE" id="PS50261"/>
    </source>
</evidence>
<evidence type="ECO:0000256" key="8">
    <source>
        <dbReference type="SAM" id="Phobius"/>
    </source>
</evidence>
<feature type="chain" id="PRO_5015408634" evidence="9">
    <location>
        <begin position="20"/>
        <end position="989"/>
    </location>
</feature>
<dbReference type="SUPFAM" id="SSF56436">
    <property type="entry name" value="C-type lectin-like"/>
    <property type="match status" value="1"/>
</dbReference>
<evidence type="ECO:0000256" key="1">
    <source>
        <dbReference type="ARBA" id="ARBA00004651"/>
    </source>
</evidence>
<feature type="compositionally biased region" description="Basic and acidic residues" evidence="7">
    <location>
        <begin position="563"/>
        <end position="594"/>
    </location>
</feature>
<proteinExistence type="predicted"/>
<feature type="transmembrane region" description="Helical" evidence="8">
    <location>
        <begin position="860"/>
        <end position="884"/>
    </location>
</feature>
<evidence type="ECO:0000259" key="11">
    <source>
        <dbReference type="PROSITE" id="PS50221"/>
    </source>
</evidence>
<feature type="domain" description="C-type lectin" evidence="10">
    <location>
        <begin position="36"/>
        <end position="156"/>
    </location>
</feature>
<dbReference type="Proteomes" id="UP000245119">
    <property type="component" value="Linkage Group LG10"/>
</dbReference>
<dbReference type="OrthoDB" id="1100386at2759"/>
<reference evidence="13 14" key="1">
    <citation type="submission" date="2018-04" db="EMBL/GenBank/DDBJ databases">
        <title>The genome of golden apple snail Pomacea canaliculata provides insight into stress tolerance and invasive adaptation.</title>
        <authorList>
            <person name="Liu C."/>
            <person name="Liu B."/>
            <person name="Ren Y."/>
            <person name="Zhang Y."/>
            <person name="Wang H."/>
            <person name="Li S."/>
            <person name="Jiang F."/>
            <person name="Yin L."/>
            <person name="Zhang G."/>
            <person name="Qian W."/>
            <person name="Fan W."/>
        </authorList>
    </citation>
    <scope>NUCLEOTIDE SEQUENCE [LARGE SCALE GENOMIC DNA]</scope>
    <source>
        <strain evidence="13">SZHN2017</strain>
        <tissue evidence="13">Muscle</tissue>
    </source>
</reference>
<dbReference type="Pfam" id="PF16489">
    <property type="entry name" value="GAIN"/>
    <property type="match status" value="1"/>
</dbReference>
<dbReference type="InterPro" id="IPR057244">
    <property type="entry name" value="GAIN_B"/>
</dbReference>
<comment type="subcellular location">
    <subcellularLocation>
        <location evidence="1">Cell membrane</location>
        <topology evidence="1">Multi-pass membrane protein</topology>
    </subcellularLocation>
</comment>
<dbReference type="Pfam" id="PF00002">
    <property type="entry name" value="7tm_2"/>
    <property type="match status" value="1"/>
</dbReference>
<evidence type="ECO:0000313" key="13">
    <source>
        <dbReference type="EMBL" id="PVD23739.1"/>
    </source>
</evidence>
<feature type="domain" description="GAIN-B" evidence="11">
    <location>
        <begin position="486"/>
        <end position="690"/>
    </location>
</feature>
<dbReference type="Pfam" id="PF01825">
    <property type="entry name" value="GPS"/>
    <property type="match status" value="1"/>
</dbReference>
<feature type="region of interest" description="Disordered" evidence="7">
    <location>
        <begin position="561"/>
        <end position="595"/>
    </location>
</feature>
<dbReference type="GO" id="GO:0005886">
    <property type="term" value="C:plasma membrane"/>
    <property type="evidence" value="ECO:0007669"/>
    <property type="project" value="UniProtKB-SubCell"/>
</dbReference>
<keyword evidence="9" id="KW-0732">Signal</keyword>
<evidence type="ECO:0000256" key="4">
    <source>
        <dbReference type="ARBA" id="ARBA00022989"/>
    </source>
</evidence>
<dbReference type="InterPro" id="IPR046338">
    <property type="entry name" value="GAIN_dom_sf"/>
</dbReference>
<dbReference type="PROSITE" id="PS50041">
    <property type="entry name" value="C_TYPE_LECTIN_2"/>
    <property type="match status" value="1"/>
</dbReference>
<organism evidence="13 14">
    <name type="scientific">Pomacea canaliculata</name>
    <name type="common">Golden apple snail</name>
    <dbReference type="NCBI Taxonomy" id="400727"/>
    <lineage>
        <taxon>Eukaryota</taxon>
        <taxon>Metazoa</taxon>
        <taxon>Spiralia</taxon>
        <taxon>Lophotrochozoa</taxon>
        <taxon>Mollusca</taxon>
        <taxon>Gastropoda</taxon>
        <taxon>Caenogastropoda</taxon>
        <taxon>Architaenioglossa</taxon>
        <taxon>Ampullarioidea</taxon>
        <taxon>Ampullariidae</taxon>
        <taxon>Pomacea</taxon>
    </lineage>
</organism>
<accession>A0A2T7NRD5</accession>
<evidence type="ECO:0000256" key="9">
    <source>
        <dbReference type="SAM" id="SignalP"/>
    </source>
</evidence>
<dbReference type="GO" id="GO:0004930">
    <property type="term" value="F:G protein-coupled receptor activity"/>
    <property type="evidence" value="ECO:0007669"/>
    <property type="project" value="InterPro"/>
</dbReference>
<feature type="compositionally biased region" description="Low complexity" evidence="7">
    <location>
        <begin position="220"/>
        <end position="252"/>
    </location>
</feature>
<feature type="signal peptide" evidence="9">
    <location>
        <begin position="1"/>
        <end position="19"/>
    </location>
</feature>
<dbReference type="InterPro" id="IPR000203">
    <property type="entry name" value="GPS"/>
</dbReference>
<feature type="transmembrane region" description="Helical" evidence="8">
    <location>
        <begin position="701"/>
        <end position="724"/>
    </location>
</feature>
<sequence length="989" mass="108814">MVTMAATAALLILYPGASGQETTQTIEDCGTGWFLMQRACYKLSTDAMPWESAKKNCEVDGGYLLSVSSVAEMNLIKKEMRQANRRNTWWVGLQRAAPYSKTWVWLDSGSPFSARVTRWSPSEPNNENGRENCVEITSDGTLSDKDCEEVRPFVCERHEITPRPRLEYTTEAITSTSTTTPLTTTTITSTSTATTTTATTSTTASTPASSSSTVVLEELPSSTLLSSSSTPSSTTTTPAPTTPAPTTSTMTSTEEKKIPKPKPPETLPIENKRTLEDLYKLYSGCYLQEPRVARRTCPSCTRRAPACVHPLKSPRSCGLKPRLASQETMKCRTGQGKAYFQCGGNPVCWRGQPNVDECASPEFKKILDQVKSTNDTQNPPEPKQTVALTTQLADVTESDDLTSDDVMATSKVISGLVTSGATQKLKDESEVEAIVSNVVKAGSNLVSTNKSRVWTDMPQQDKIRSATSLMVAMETATVAMAEKIDKPTVINTKDENIELELRVINITSVSPAEKENIVYNAENSENTFSIPLETLSHLSHGGLAKVVFMTHYTMGDILGDTAGGDKADEGKKPDDTVHTRPGDSSKDAADDVKQETPAPKLASYILSASVGGQGEGRVKLPQPVTFTMKHLKMVPAGWDSLCSFWEISESQMGSWSQEGCRVVRSNASQTTCECDHMTNFAVLMAVQEVKISETHQSFLKLATIVGCVISCICLLASWITFTCFTKCKRTRFLLLAVTLVGVAPSEEVMVEYIAKVVADDRDDGSGNFPGFLWKDFERGLFVLIFVVSLVSRPTIAEQFVPEVEKCNVCRVRRVAQQNPPRRAEFDHKNLVVCLFIAEMLFLTGIDQTQNRVACGFIAGFLHYFFLASFLWMLLEGVHIVLMLVQVFDASRSRLPYYYATAYAPPFLIIAISAGLYHQGYGTERYCWLTTERYFIWSFAGPVAVILFVNAVILVYAMTMVCRHSEYVFSGKDKTAGGIRDCIGLYVNNH</sequence>
<dbReference type="InterPro" id="IPR016186">
    <property type="entry name" value="C-type_lectin-like/link_sf"/>
</dbReference>
<keyword evidence="5 8" id="KW-0472">Membrane</keyword>
<dbReference type="InterPro" id="IPR000832">
    <property type="entry name" value="GPCR_2_secretin-like"/>
</dbReference>
<evidence type="ECO:0000256" key="7">
    <source>
        <dbReference type="SAM" id="MobiDB-lite"/>
    </source>
</evidence>
<feature type="compositionally biased region" description="Low complexity" evidence="7">
    <location>
        <begin position="176"/>
        <end position="213"/>
    </location>
</feature>
<dbReference type="InterPro" id="IPR018378">
    <property type="entry name" value="C-type_lectin_CS"/>
</dbReference>
<gene>
    <name evidence="13" type="ORF">C0Q70_17012</name>
</gene>
<dbReference type="PANTHER" id="PTHR12011:SF347">
    <property type="entry name" value="FI21270P1-RELATED"/>
    <property type="match status" value="1"/>
</dbReference>
<comment type="caution">
    <text evidence="13">The sequence shown here is derived from an EMBL/GenBank/DDBJ whole genome shotgun (WGS) entry which is preliminary data.</text>
</comment>
<feature type="transmembrane region" description="Helical" evidence="8">
    <location>
        <begin position="935"/>
        <end position="956"/>
    </location>
</feature>
<dbReference type="InterPro" id="IPR016187">
    <property type="entry name" value="CTDL_fold"/>
</dbReference>
<dbReference type="PROSITE" id="PS50261">
    <property type="entry name" value="G_PROTEIN_RECEP_F2_4"/>
    <property type="match status" value="1"/>
</dbReference>
<feature type="transmembrane region" description="Helical" evidence="8">
    <location>
        <begin position="896"/>
        <end position="915"/>
    </location>
</feature>
<dbReference type="EMBL" id="PZQS01000010">
    <property type="protein sequence ID" value="PVD23739.1"/>
    <property type="molecule type" value="Genomic_DNA"/>
</dbReference>
<evidence type="ECO:0000259" key="10">
    <source>
        <dbReference type="PROSITE" id="PS50041"/>
    </source>
</evidence>
<feature type="domain" description="G-protein coupled receptors family 2 profile 2" evidence="12">
    <location>
        <begin position="827"/>
        <end position="989"/>
    </location>
</feature>
<name>A0A2T7NRD5_POMCA</name>
<dbReference type="InterPro" id="IPR032471">
    <property type="entry name" value="AGRL2-4_GAIN_subdom_A"/>
</dbReference>
<evidence type="ECO:0000256" key="2">
    <source>
        <dbReference type="ARBA" id="ARBA00022475"/>
    </source>
</evidence>
<dbReference type="SMART" id="SM00034">
    <property type="entry name" value="CLECT"/>
    <property type="match status" value="1"/>
</dbReference>
<keyword evidence="14" id="KW-1185">Reference proteome</keyword>
<dbReference type="SMART" id="SM00303">
    <property type="entry name" value="GPS"/>
    <property type="match status" value="1"/>
</dbReference>